<keyword evidence="5 13" id="KW-0808">Transferase</keyword>
<keyword evidence="9" id="KW-0902">Two-component regulatory system</keyword>
<dbReference type="EC" id="2.7.13.3" evidence="3"/>
<gene>
    <name evidence="13" type="ORF">MTBPR1_50014</name>
</gene>
<accession>A0A1C3RJ21</accession>
<keyword evidence="7 13" id="KW-0418">Kinase</keyword>
<keyword evidence="10" id="KW-1133">Transmembrane helix</keyword>
<dbReference type="RefSeq" id="WP_069189312.1">
    <property type="nucleotide sequence ID" value="NZ_FLYE01000044.1"/>
</dbReference>
<dbReference type="CDD" id="cd06225">
    <property type="entry name" value="HAMP"/>
    <property type="match status" value="1"/>
</dbReference>
<comment type="catalytic activity">
    <reaction evidence="1">
        <text>ATP + protein L-histidine = ADP + protein N-phospho-L-histidine.</text>
        <dbReference type="EC" id="2.7.13.3"/>
    </reaction>
</comment>
<dbReference type="InterPro" id="IPR003661">
    <property type="entry name" value="HisK_dim/P_dom"/>
</dbReference>
<evidence type="ECO:0000259" key="11">
    <source>
        <dbReference type="PROSITE" id="PS50109"/>
    </source>
</evidence>
<evidence type="ECO:0000256" key="9">
    <source>
        <dbReference type="ARBA" id="ARBA00023012"/>
    </source>
</evidence>
<dbReference type="PROSITE" id="PS50109">
    <property type="entry name" value="HIS_KIN"/>
    <property type="match status" value="1"/>
</dbReference>
<sequence>MVRKSRAPSIFIYPLRYVLPIGIAFMVALWFAGSQFLEMTLRDQLDQHMKEIGILETDTIQERLDDLQEFARAISENELTINGIIDRQGNASYLPAFFRSLSLPGSPAGVMYLVDYKGRLIASHQSDAFDMENVPSYYDMESLILDKHGIVIVQPVYYAGSAEGAIVLKYPIEAFDEIFERNSFSNEVFIINGRGRVIYSSNTELAGLGTIPDENLEGWVQVKNKLFVNNTGVIVASSLEEAARSLRTFQIIQLAGLVIFLSLAVGLVVLCAYLISRPLNGFAKSIASVSDMDGLTIRLETQGPREIEHFANAFNHMAGKLENALQEQTELQKELQQAQKLEAIGQLAGGIAHEINTPSQYIGDNLSFLLDSEKDLIGLINQTVALKEECKEHGICRERVERIDRMIEDIDLEFLVEETGLATQQSLDGIKQISSIVLAMKEFSHPGSKEKKMIDLNHALETTLTVSKNEWKNLATIENEMDQSLPHVLCHAGELNQVFLNLIVNAAHAIEEAGRGGEGRITVSTQCEADMVEVRIKDNGNGIKTENKNQIFNPFFTTKEVGRGTGQGLSLSHDIVVNKHNGSLSFETQEGVGSSFIVRLPCGEMVAKEQERDSG</sequence>
<dbReference type="Gene3D" id="3.30.565.10">
    <property type="entry name" value="Histidine kinase-like ATPase, C-terminal domain"/>
    <property type="match status" value="1"/>
</dbReference>
<organism evidence="13 14">
    <name type="scientific">Candidatus Terasakiella magnetica</name>
    <dbReference type="NCBI Taxonomy" id="1867952"/>
    <lineage>
        <taxon>Bacteria</taxon>
        <taxon>Pseudomonadati</taxon>
        <taxon>Pseudomonadota</taxon>
        <taxon>Alphaproteobacteria</taxon>
        <taxon>Rhodospirillales</taxon>
        <taxon>Terasakiellaceae</taxon>
        <taxon>Terasakiella</taxon>
    </lineage>
</organism>
<evidence type="ECO:0000313" key="14">
    <source>
        <dbReference type="Proteomes" id="UP000231658"/>
    </source>
</evidence>
<dbReference type="Pfam" id="PF02518">
    <property type="entry name" value="HATPase_c"/>
    <property type="match status" value="1"/>
</dbReference>
<dbReference type="PROSITE" id="PS50885">
    <property type="entry name" value="HAMP"/>
    <property type="match status" value="1"/>
</dbReference>
<dbReference type="AlphaFoldDB" id="A0A1C3RJ21"/>
<dbReference type="SUPFAM" id="SSF55874">
    <property type="entry name" value="ATPase domain of HSP90 chaperone/DNA topoisomerase II/histidine kinase"/>
    <property type="match status" value="1"/>
</dbReference>
<dbReference type="EMBL" id="FLYE01000044">
    <property type="protein sequence ID" value="SCA57258.1"/>
    <property type="molecule type" value="Genomic_DNA"/>
</dbReference>
<keyword evidence="10" id="KW-0472">Membrane</keyword>
<evidence type="ECO:0000313" key="13">
    <source>
        <dbReference type="EMBL" id="SCA57258.1"/>
    </source>
</evidence>
<evidence type="ECO:0000259" key="12">
    <source>
        <dbReference type="PROSITE" id="PS50885"/>
    </source>
</evidence>
<evidence type="ECO:0000256" key="4">
    <source>
        <dbReference type="ARBA" id="ARBA00022553"/>
    </source>
</evidence>
<dbReference type="InterPro" id="IPR003594">
    <property type="entry name" value="HATPase_dom"/>
</dbReference>
<dbReference type="Gene3D" id="6.10.340.10">
    <property type="match status" value="1"/>
</dbReference>
<dbReference type="STRING" id="1867952.MTBPR1_50014"/>
<dbReference type="GO" id="GO:0000155">
    <property type="term" value="F:phosphorelay sensor kinase activity"/>
    <property type="evidence" value="ECO:0007669"/>
    <property type="project" value="InterPro"/>
</dbReference>
<keyword evidence="6" id="KW-0547">Nucleotide-binding</keyword>
<evidence type="ECO:0000256" key="7">
    <source>
        <dbReference type="ARBA" id="ARBA00022777"/>
    </source>
</evidence>
<dbReference type="InterPro" id="IPR005467">
    <property type="entry name" value="His_kinase_dom"/>
</dbReference>
<dbReference type="GO" id="GO:0005524">
    <property type="term" value="F:ATP binding"/>
    <property type="evidence" value="ECO:0007669"/>
    <property type="project" value="UniProtKB-KW"/>
</dbReference>
<feature type="transmembrane region" description="Helical" evidence="10">
    <location>
        <begin position="12"/>
        <end position="32"/>
    </location>
</feature>
<evidence type="ECO:0000256" key="6">
    <source>
        <dbReference type="ARBA" id="ARBA00022741"/>
    </source>
</evidence>
<evidence type="ECO:0000256" key="2">
    <source>
        <dbReference type="ARBA" id="ARBA00004370"/>
    </source>
</evidence>
<dbReference type="InterPro" id="IPR004358">
    <property type="entry name" value="Sig_transdc_His_kin-like_C"/>
</dbReference>
<reference evidence="13 14" key="1">
    <citation type="submission" date="2016-07" db="EMBL/GenBank/DDBJ databases">
        <authorList>
            <person name="Lefevre C.T."/>
        </authorList>
    </citation>
    <scope>NUCLEOTIDE SEQUENCE [LARGE SCALE GENOMIC DNA]</scope>
    <source>
        <strain evidence="13">PR1</strain>
    </source>
</reference>
<evidence type="ECO:0000256" key="3">
    <source>
        <dbReference type="ARBA" id="ARBA00012438"/>
    </source>
</evidence>
<dbReference type="InterPro" id="IPR036890">
    <property type="entry name" value="HATPase_C_sf"/>
</dbReference>
<dbReference type="GO" id="GO:0016020">
    <property type="term" value="C:membrane"/>
    <property type="evidence" value="ECO:0007669"/>
    <property type="project" value="UniProtKB-SubCell"/>
</dbReference>
<dbReference type="PANTHER" id="PTHR43065">
    <property type="entry name" value="SENSOR HISTIDINE KINASE"/>
    <property type="match status" value="1"/>
</dbReference>
<keyword evidence="14" id="KW-1185">Reference proteome</keyword>
<dbReference type="InterPro" id="IPR003660">
    <property type="entry name" value="HAMP_dom"/>
</dbReference>
<keyword evidence="4" id="KW-0597">Phosphoprotein</keyword>
<dbReference type="OrthoDB" id="1931120at2"/>
<name>A0A1C3RJ21_9PROT</name>
<dbReference type="SMART" id="SM00387">
    <property type="entry name" value="HATPase_c"/>
    <property type="match status" value="1"/>
</dbReference>
<evidence type="ECO:0000256" key="5">
    <source>
        <dbReference type="ARBA" id="ARBA00022679"/>
    </source>
</evidence>
<proteinExistence type="predicted"/>
<dbReference type="Proteomes" id="UP000231658">
    <property type="component" value="Unassembled WGS sequence"/>
</dbReference>
<evidence type="ECO:0000256" key="1">
    <source>
        <dbReference type="ARBA" id="ARBA00000085"/>
    </source>
</evidence>
<protein>
    <recommendedName>
        <fullName evidence="3">histidine kinase</fullName>
        <ecNumber evidence="3">2.7.13.3</ecNumber>
    </recommendedName>
</protein>
<dbReference type="PANTHER" id="PTHR43065:SF46">
    <property type="entry name" value="C4-DICARBOXYLATE TRANSPORT SENSOR PROTEIN DCTB"/>
    <property type="match status" value="1"/>
</dbReference>
<evidence type="ECO:0000256" key="8">
    <source>
        <dbReference type="ARBA" id="ARBA00022840"/>
    </source>
</evidence>
<feature type="domain" description="Histidine kinase" evidence="11">
    <location>
        <begin position="350"/>
        <end position="604"/>
    </location>
</feature>
<keyword evidence="8" id="KW-0067">ATP-binding</keyword>
<dbReference type="CDD" id="cd00082">
    <property type="entry name" value="HisKA"/>
    <property type="match status" value="1"/>
</dbReference>
<dbReference type="PRINTS" id="PR00344">
    <property type="entry name" value="BCTRLSENSOR"/>
</dbReference>
<feature type="transmembrane region" description="Helical" evidence="10">
    <location>
        <begin position="254"/>
        <end position="275"/>
    </location>
</feature>
<dbReference type="SMART" id="SM00304">
    <property type="entry name" value="HAMP"/>
    <property type="match status" value="1"/>
</dbReference>
<keyword evidence="10" id="KW-0812">Transmembrane</keyword>
<feature type="domain" description="HAMP" evidence="12">
    <location>
        <begin position="273"/>
        <end position="326"/>
    </location>
</feature>
<dbReference type="Gene3D" id="1.10.287.130">
    <property type="match status" value="1"/>
</dbReference>
<comment type="subcellular location">
    <subcellularLocation>
        <location evidence="2">Membrane</location>
    </subcellularLocation>
</comment>
<evidence type="ECO:0000256" key="10">
    <source>
        <dbReference type="SAM" id="Phobius"/>
    </source>
</evidence>